<name>A0A8S5ME64_9CAUD</name>
<dbReference type="EMBL" id="BK014884">
    <property type="protein sequence ID" value="DAD80464.1"/>
    <property type="molecule type" value="Genomic_DNA"/>
</dbReference>
<protein>
    <submittedName>
        <fullName evidence="1">Uncharacterized protein</fullName>
    </submittedName>
</protein>
<evidence type="ECO:0000313" key="1">
    <source>
        <dbReference type="EMBL" id="DAD80464.1"/>
    </source>
</evidence>
<accession>A0A8S5ME64</accession>
<proteinExistence type="predicted"/>
<organism evidence="1">
    <name type="scientific">Siphoviridae sp. ctYh54</name>
    <dbReference type="NCBI Taxonomy" id="2826379"/>
    <lineage>
        <taxon>Viruses</taxon>
        <taxon>Duplodnaviria</taxon>
        <taxon>Heunggongvirae</taxon>
        <taxon>Uroviricota</taxon>
        <taxon>Caudoviricetes</taxon>
    </lineage>
</organism>
<reference evidence="1" key="1">
    <citation type="journal article" date="2021" name="Proc. Natl. Acad. Sci. U.S.A.">
        <title>A Catalog of Tens of Thousands of Viruses from Human Metagenomes Reveals Hidden Associations with Chronic Diseases.</title>
        <authorList>
            <person name="Tisza M.J."/>
            <person name="Buck C.B."/>
        </authorList>
    </citation>
    <scope>NUCLEOTIDE SEQUENCE</scope>
    <source>
        <strain evidence="1">CtYh54</strain>
    </source>
</reference>
<sequence length="319" mass="36947">MNKKQAIYETRWQHAEIQRSVEHKMDITKIDLNKGVHKMTKLKPWSLEDVCTLSSNRFRPMNELLMIFKNKYTAEEIEARRDSMRAIMKNQAPTRSVGTKIKMTDTIFKFIYEHRAKTVSEFKALYEDQSAMKEMISANTASWYICAIRAEIRGIRTAIPQYYYELLRFLYDSTHETPMPERGSAGIRKDKCKIKIKNDDQNSKKAEILVPENIMPKPPISIEDSDKFEVQNAECASDLNQAPEEKKVPVNPEDIKASINENDYFSENAKFGYAILINNEIKVFGDYSFIKGAEAAYSQLGFASCIKKARIMYEEIEIQ</sequence>